<evidence type="ECO:0000313" key="12">
    <source>
        <dbReference type="Proteomes" id="UP000027931"/>
    </source>
</evidence>
<organism evidence="11 12">
    <name type="scientific">Tumebacillus flagellatus</name>
    <dbReference type="NCBI Taxonomy" id="1157490"/>
    <lineage>
        <taxon>Bacteria</taxon>
        <taxon>Bacillati</taxon>
        <taxon>Bacillota</taxon>
        <taxon>Bacilli</taxon>
        <taxon>Bacillales</taxon>
        <taxon>Alicyclobacillaceae</taxon>
        <taxon>Tumebacillus</taxon>
    </lineage>
</organism>
<comment type="similarity">
    <text evidence="9">Belongs to the binding-protein-dependent transport system permease family. LivHM subfamily.</text>
</comment>
<dbReference type="PANTHER" id="PTHR11795:SF371">
    <property type="entry name" value="HIGH-AFFINITY BRANCHED-CHAIN AMINO ACID TRANSPORT SYSTEM PERMEASE PROTEIN LIVH"/>
    <property type="match status" value="1"/>
</dbReference>
<keyword evidence="4" id="KW-0997">Cell inner membrane</keyword>
<keyword evidence="3" id="KW-1003">Cell membrane</keyword>
<evidence type="ECO:0000256" key="7">
    <source>
        <dbReference type="ARBA" id="ARBA00022989"/>
    </source>
</evidence>
<evidence type="ECO:0000256" key="3">
    <source>
        <dbReference type="ARBA" id="ARBA00022475"/>
    </source>
</evidence>
<feature type="transmembrane region" description="Helical" evidence="10">
    <location>
        <begin position="186"/>
        <end position="211"/>
    </location>
</feature>
<dbReference type="STRING" id="1157490.EL26_09465"/>
<dbReference type="AlphaFoldDB" id="A0A074LUP8"/>
<dbReference type="GO" id="GO:0015190">
    <property type="term" value="F:L-leucine transmembrane transporter activity"/>
    <property type="evidence" value="ECO:0007669"/>
    <property type="project" value="TreeGrafter"/>
</dbReference>
<dbReference type="eggNOG" id="COG0559">
    <property type="taxonomic scope" value="Bacteria"/>
</dbReference>
<feature type="transmembrane region" description="Helical" evidence="10">
    <location>
        <begin position="12"/>
        <end position="33"/>
    </location>
</feature>
<dbReference type="PANTHER" id="PTHR11795">
    <property type="entry name" value="BRANCHED-CHAIN AMINO ACID TRANSPORT SYSTEM PERMEASE PROTEIN LIVH"/>
    <property type="match status" value="1"/>
</dbReference>
<evidence type="ECO:0000256" key="10">
    <source>
        <dbReference type="SAM" id="Phobius"/>
    </source>
</evidence>
<dbReference type="InterPro" id="IPR052157">
    <property type="entry name" value="BCAA_transport_permease"/>
</dbReference>
<dbReference type="Proteomes" id="UP000027931">
    <property type="component" value="Unassembled WGS sequence"/>
</dbReference>
<keyword evidence="2" id="KW-0813">Transport</keyword>
<evidence type="ECO:0000256" key="8">
    <source>
        <dbReference type="ARBA" id="ARBA00023136"/>
    </source>
</evidence>
<feature type="transmembrane region" description="Helical" evidence="10">
    <location>
        <begin position="87"/>
        <end position="112"/>
    </location>
</feature>
<dbReference type="CDD" id="cd06582">
    <property type="entry name" value="TM_PBP1_LivH_like"/>
    <property type="match status" value="1"/>
</dbReference>
<keyword evidence="7 10" id="KW-1133">Transmembrane helix</keyword>
<comment type="caution">
    <text evidence="11">The sequence shown here is derived from an EMBL/GenBank/DDBJ whole genome shotgun (WGS) entry which is preliminary data.</text>
</comment>
<comment type="subcellular location">
    <subcellularLocation>
        <location evidence="1">Cell membrane</location>
        <topology evidence="1">Multi-pass membrane protein</topology>
    </subcellularLocation>
</comment>
<dbReference type="GO" id="GO:0015808">
    <property type="term" value="P:L-alanine transport"/>
    <property type="evidence" value="ECO:0007669"/>
    <property type="project" value="TreeGrafter"/>
</dbReference>
<evidence type="ECO:0000313" key="11">
    <source>
        <dbReference type="EMBL" id="KEO83628.1"/>
    </source>
</evidence>
<dbReference type="GO" id="GO:0005304">
    <property type="term" value="F:L-valine transmembrane transporter activity"/>
    <property type="evidence" value="ECO:0007669"/>
    <property type="project" value="TreeGrafter"/>
</dbReference>
<dbReference type="GO" id="GO:0015192">
    <property type="term" value="F:L-phenylalanine transmembrane transporter activity"/>
    <property type="evidence" value="ECO:0007669"/>
    <property type="project" value="TreeGrafter"/>
</dbReference>
<sequence>MVQQLINGISIGSIYALIALGYTMVYGIIKLINFAHGDVFFVGAYTGYFTAKAGLGLILSLIIAMAVCALLGVIIERLAYRPLRNAARIVILITAIGVSFLLENLGIVTLGAQAQGFPDIVNKSTYTLWGDVTIDSIQLIVLVVTVVLMAVLQYVVHRTKIGKAMRAVSFDMEAARLMGINVDTTISATFAIGSALAGAAGVVFAIMYPSVDPLMGVIPGLKAFVAAVLGGIGIIPGALVGGLLLGVVETGVQSIPGMSLWRDGVAFAILILILIFKPTGLFGKNVREKV</sequence>
<evidence type="ECO:0000256" key="2">
    <source>
        <dbReference type="ARBA" id="ARBA00022448"/>
    </source>
</evidence>
<keyword evidence="6" id="KW-0029">Amino-acid transport</keyword>
<gene>
    <name evidence="11" type="ORF">EL26_09465</name>
</gene>
<evidence type="ECO:0000256" key="6">
    <source>
        <dbReference type="ARBA" id="ARBA00022970"/>
    </source>
</evidence>
<keyword evidence="8 10" id="KW-0472">Membrane</keyword>
<reference evidence="11 12" key="1">
    <citation type="journal article" date="2013" name="Int. J. Syst. Evol. Microbiol.">
        <title>Tumebacillus flagellatus sp. nov., an alpha-amylase/pullulanase-producing bacterium isolated from cassava wastewater.</title>
        <authorList>
            <person name="Wang Q."/>
            <person name="Xie N."/>
            <person name="Qin Y."/>
            <person name="Shen N."/>
            <person name="Zhu J."/>
            <person name="Mi H."/>
            <person name="Huang R."/>
        </authorList>
    </citation>
    <scope>NUCLEOTIDE SEQUENCE [LARGE SCALE GENOMIC DNA]</scope>
    <source>
        <strain evidence="11 12">GST4</strain>
    </source>
</reference>
<keyword evidence="12" id="KW-1185">Reference proteome</keyword>
<evidence type="ECO:0000256" key="4">
    <source>
        <dbReference type="ARBA" id="ARBA00022519"/>
    </source>
</evidence>
<dbReference type="GO" id="GO:0005886">
    <property type="term" value="C:plasma membrane"/>
    <property type="evidence" value="ECO:0007669"/>
    <property type="project" value="UniProtKB-SubCell"/>
</dbReference>
<accession>A0A074LUP8</accession>
<keyword evidence="5 10" id="KW-0812">Transmembrane</keyword>
<feature type="transmembrane region" description="Helical" evidence="10">
    <location>
        <begin position="260"/>
        <end position="276"/>
    </location>
</feature>
<dbReference type="Pfam" id="PF02653">
    <property type="entry name" value="BPD_transp_2"/>
    <property type="match status" value="1"/>
</dbReference>
<dbReference type="GO" id="GO:1903806">
    <property type="term" value="P:L-isoleucine import across plasma membrane"/>
    <property type="evidence" value="ECO:0007669"/>
    <property type="project" value="TreeGrafter"/>
</dbReference>
<feature type="transmembrane region" description="Helical" evidence="10">
    <location>
        <begin position="223"/>
        <end position="248"/>
    </location>
</feature>
<evidence type="ECO:0000256" key="9">
    <source>
        <dbReference type="ARBA" id="ARBA00037998"/>
    </source>
</evidence>
<dbReference type="InterPro" id="IPR001851">
    <property type="entry name" value="ABC_transp_permease"/>
</dbReference>
<feature type="transmembrane region" description="Helical" evidence="10">
    <location>
        <begin position="132"/>
        <end position="156"/>
    </location>
</feature>
<evidence type="ECO:0000256" key="5">
    <source>
        <dbReference type="ARBA" id="ARBA00022692"/>
    </source>
</evidence>
<dbReference type="GO" id="GO:0015188">
    <property type="term" value="F:L-isoleucine transmembrane transporter activity"/>
    <property type="evidence" value="ECO:0007669"/>
    <property type="project" value="TreeGrafter"/>
</dbReference>
<feature type="transmembrane region" description="Helical" evidence="10">
    <location>
        <begin position="53"/>
        <end position="75"/>
    </location>
</feature>
<dbReference type="EMBL" id="JMIR01000010">
    <property type="protein sequence ID" value="KEO83628.1"/>
    <property type="molecule type" value="Genomic_DNA"/>
</dbReference>
<evidence type="ECO:0000256" key="1">
    <source>
        <dbReference type="ARBA" id="ARBA00004651"/>
    </source>
</evidence>
<name>A0A074LUP8_9BACL</name>
<proteinExistence type="inferred from homology"/>
<dbReference type="GO" id="GO:0042941">
    <property type="term" value="P:D-alanine transmembrane transport"/>
    <property type="evidence" value="ECO:0007669"/>
    <property type="project" value="TreeGrafter"/>
</dbReference>
<protein>
    <submittedName>
        <fullName evidence="11">ABC transporter permease</fullName>
    </submittedName>
</protein>